<evidence type="ECO:0000313" key="3">
    <source>
        <dbReference type="Proteomes" id="UP000886595"/>
    </source>
</evidence>
<dbReference type="InterPro" id="IPR019389">
    <property type="entry name" value="Selenoprotein_T"/>
</dbReference>
<protein>
    <submittedName>
        <fullName evidence="2">Uncharacterized protein</fullName>
    </submittedName>
</protein>
<name>A0A8X7WGA1_BRACI</name>
<feature type="compositionally biased region" description="Polar residues" evidence="1">
    <location>
        <begin position="262"/>
        <end position="272"/>
    </location>
</feature>
<dbReference type="EMBL" id="JAAMPC010000001">
    <property type="protein sequence ID" value="KAG2330363.1"/>
    <property type="molecule type" value="Genomic_DNA"/>
</dbReference>
<feature type="compositionally biased region" description="Basic and acidic residues" evidence="1">
    <location>
        <begin position="187"/>
        <end position="203"/>
    </location>
</feature>
<dbReference type="Proteomes" id="UP000886595">
    <property type="component" value="Unassembled WGS sequence"/>
</dbReference>
<reference evidence="2 3" key="1">
    <citation type="submission" date="2020-02" db="EMBL/GenBank/DDBJ databases">
        <authorList>
            <person name="Ma Q."/>
            <person name="Huang Y."/>
            <person name="Song X."/>
            <person name="Pei D."/>
        </authorList>
    </citation>
    <scope>NUCLEOTIDE SEQUENCE [LARGE SCALE GENOMIC DNA]</scope>
    <source>
        <strain evidence="2">Sxm20200214</strain>
        <tissue evidence="2">Leaf</tissue>
    </source>
</reference>
<dbReference type="GO" id="GO:0045454">
    <property type="term" value="P:cell redox homeostasis"/>
    <property type="evidence" value="ECO:0007669"/>
    <property type="project" value="TreeGrafter"/>
</dbReference>
<evidence type="ECO:0000256" key="1">
    <source>
        <dbReference type="SAM" id="MobiDB-lite"/>
    </source>
</evidence>
<dbReference type="OrthoDB" id="60822at2759"/>
<proteinExistence type="predicted"/>
<feature type="compositionally biased region" description="Polar residues" evidence="1">
    <location>
        <begin position="168"/>
        <end position="186"/>
    </location>
</feature>
<feature type="region of interest" description="Disordered" evidence="1">
    <location>
        <begin position="165"/>
        <end position="222"/>
    </location>
</feature>
<accession>A0A8X7WGA1</accession>
<keyword evidence="3" id="KW-1185">Reference proteome</keyword>
<evidence type="ECO:0000313" key="2">
    <source>
        <dbReference type="EMBL" id="KAG2330363.1"/>
    </source>
</evidence>
<dbReference type="GO" id="GO:0004791">
    <property type="term" value="F:thioredoxin-disulfide reductase (NADPH) activity"/>
    <property type="evidence" value="ECO:0007669"/>
    <property type="project" value="TreeGrafter"/>
</dbReference>
<feature type="region of interest" description="Disordered" evidence="1">
    <location>
        <begin position="249"/>
        <end position="300"/>
    </location>
</feature>
<organism evidence="2 3">
    <name type="scientific">Brassica carinata</name>
    <name type="common">Ethiopian mustard</name>
    <name type="synonym">Abyssinian cabbage</name>
    <dbReference type="NCBI Taxonomy" id="52824"/>
    <lineage>
        <taxon>Eukaryota</taxon>
        <taxon>Viridiplantae</taxon>
        <taxon>Streptophyta</taxon>
        <taxon>Embryophyta</taxon>
        <taxon>Tracheophyta</taxon>
        <taxon>Spermatophyta</taxon>
        <taxon>Magnoliopsida</taxon>
        <taxon>eudicotyledons</taxon>
        <taxon>Gunneridae</taxon>
        <taxon>Pentapetalae</taxon>
        <taxon>rosids</taxon>
        <taxon>malvids</taxon>
        <taxon>Brassicales</taxon>
        <taxon>Brassicaceae</taxon>
        <taxon>Brassiceae</taxon>
        <taxon>Brassica</taxon>
    </lineage>
</organism>
<sequence length="307" mass="34729">MSTTEQKLCVIWRGEQDVNFFFFNENVNFSTFHLISKRSSPHTRERLLQEPFGSSKHKFGACYWRTTVTLKKMLETAFPVVDVILKNYPPPPAALESLLPKVAPVAQMGVTVLIVGVEHIFPMIKIFEHPAWYYSLRANSMYGHEDGSPYRIRELKSRLLLQPHYLSPNHTSRNQSTSDYTLPVHQTSDHKAAEQKTPDHNSLDHNSAVSEIHAPPDPYAPQINQDVKIEEDVYDGSQLPVVSQYELQQHAPVSSDHKKTSAAPTIVSSPPHNLSDHYSLPNHTSRNHSPPDHTSPIHPTFLPLLVA</sequence>
<dbReference type="PANTHER" id="PTHR13544:SF12">
    <property type="entry name" value="SELT-LIKE PROTEIN"/>
    <property type="match status" value="1"/>
</dbReference>
<comment type="caution">
    <text evidence="2">The sequence shown here is derived from an EMBL/GenBank/DDBJ whole genome shotgun (WGS) entry which is preliminary data.</text>
</comment>
<gene>
    <name evidence="2" type="ORF">Bca52824_001543</name>
</gene>
<dbReference type="AlphaFoldDB" id="A0A8X7WGA1"/>
<dbReference type="PANTHER" id="PTHR13544">
    <property type="entry name" value="SELENOPROTEIN T"/>
    <property type="match status" value="1"/>
</dbReference>
<dbReference type="GO" id="GO:0005789">
    <property type="term" value="C:endoplasmic reticulum membrane"/>
    <property type="evidence" value="ECO:0007669"/>
    <property type="project" value="TreeGrafter"/>
</dbReference>